<feature type="domain" description="Methyltransferase type 11" evidence="1">
    <location>
        <begin position="45"/>
        <end position="141"/>
    </location>
</feature>
<dbReference type="Gene3D" id="3.40.50.150">
    <property type="entry name" value="Vaccinia Virus protein VP39"/>
    <property type="match status" value="1"/>
</dbReference>
<dbReference type="Pfam" id="PF08241">
    <property type="entry name" value="Methyltransf_11"/>
    <property type="match status" value="1"/>
</dbReference>
<reference evidence="2 3" key="1">
    <citation type="submission" date="2014-03" db="EMBL/GenBank/DDBJ databases">
        <title>Bradyrhizobium valentinum sp. nov., isolated from effective nodules of Lupinus mariae-josephae, a lupine endemic of basic-lime soils in Eastern Spain.</title>
        <authorList>
            <person name="Duran D."/>
            <person name="Rey L."/>
            <person name="Navarro A."/>
            <person name="Busquets A."/>
            <person name="Imperial J."/>
            <person name="Ruiz-Argueso T."/>
        </authorList>
    </citation>
    <scope>NUCLEOTIDE SEQUENCE [LARGE SCALE GENOMIC DNA]</scope>
    <source>
        <strain evidence="2 3">LmjM3</strain>
    </source>
</reference>
<evidence type="ECO:0000313" key="3">
    <source>
        <dbReference type="Proteomes" id="UP000051913"/>
    </source>
</evidence>
<organism evidence="2 3">
    <name type="scientific">Bradyrhizobium valentinum</name>
    <dbReference type="NCBI Taxonomy" id="1518501"/>
    <lineage>
        <taxon>Bacteria</taxon>
        <taxon>Pseudomonadati</taxon>
        <taxon>Pseudomonadota</taxon>
        <taxon>Alphaproteobacteria</taxon>
        <taxon>Hyphomicrobiales</taxon>
        <taxon>Nitrobacteraceae</taxon>
        <taxon>Bradyrhizobium</taxon>
    </lineage>
</organism>
<evidence type="ECO:0000313" key="2">
    <source>
        <dbReference type="EMBL" id="KRQ93746.1"/>
    </source>
</evidence>
<dbReference type="Proteomes" id="UP000051913">
    <property type="component" value="Unassembled WGS sequence"/>
</dbReference>
<dbReference type="PANTHER" id="PTHR43591:SF24">
    <property type="entry name" value="2-METHOXY-6-POLYPRENYL-1,4-BENZOQUINOL METHYLASE, MITOCHONDRIAL"/>
    <property type="match status" value="1"/>
</dbReference>
<evidence type="ECO:0000259" key="1">
    <source>
        <dbReference type="Pfam" id="PF08241"/>
    </source>
</evidence>
<dbReference type="STRING" id="1518501.CQ10_20900"/>
<dbReference type="RefSeq" id="WP_057855175.1">
    <property type="nucleotide sequence ID" value="NZ_LLXX01000218.1"/>
</dbReference>
<dbReference type="OrthoDB" id="9787738at2"/>
<name>A0A0R3L0Z5_9BRAD</name>
<sequence>MDNNAASFTGSIPHYYDQGLGPVIFVEYAADIAQRVAAGGPARVLETAAGTGIVTRKLRDALPADTQLTATDFNPPMLDIARAKFQSGEQVDFQPVDAVALPFADASFDAIVCQFGLMFFPDKAKSFSEAYRVLAPDGRYVLSVWDSHRYNPFGRIAHEVAGSFFATDPPQFYNVPFSCHQIDPIKEMLITAGFGDIGIAVIRQVRELLDVATFARAAVHGNPLIDQVRARGGVDPDQIVDAMAQAFRREFGDPGRMPVQAIVFSAAKSR</sequence>
<dbReference type="InterPro" id="IPR029063">
    <property type="entry name" value="SAM-dependent_MTases_sf"/>
</dbReference>
<dbReference type="CDD" id="cd02440">
    <property type="entry name" value="AdoMet_MTases"/>
    <property type="match status" value="1"/>
</dbReference>
<keyword evidence="2" id="KW-0830">Ubiquinone</keyword>
<dbReference type="InterPro" id="IPR013216">
    <property type="entry name" value="Methyltransf_11"/>
</dbReference>
<keyword evidence="3" id="KW-1185">Reference proteome</keyword>
<proteinExistence type="predicted"/>
<dbReference type="AlphaFoldDB" id="A0A0R3L0Z5"/>
<gene>
    <name evidence="2" type="ORF">CP49_29435</name>
</gene>
<dbReference type="PANTHER" id="PTHR43591">
    <property type="entry name" value="METHYLTRANSFERASE"/>
    <property type="match status" value="1"/>
</dbReference>
<comment type="caution">
    <text evidence="2">The sequence shown here is derived from an EMBL/GenBank/DDBJ whole genome shotgun (WGS) entry which is preliminary data.</text>
</comment>
<accession>A0A0R3L0Z5</accession>
<dbReference type="GO" id="GO:0008757">
    <property type="term" value="F:S-adenosylmethionine-dependent methyltransferase activity"/>
    <property type="evidence" value="ECO:0007669"/>
    <property type="project" value="InterPro"/>
</dbReference>
<protein>
    <submittedName>
        <fullName evidence="2">Ubiquinone biosynthesis protein UbiE</fullName>
    </submittedName>
</protein>
<dbReference type="EMBL" id="LLXX01000218">
    <property type="protein sequence ID" value="KRQ93746.1"/>
    <property type="molecule type" value="Genomic_DNA"/>
</dbReference>
<dbReference type="SUPFAM" id="SSF53335">
    <property type="entry name" value="S-adenosyl-L-methionine-dependent methyltransferases"/>
    <property type="match status" value="1"/>
</dbReference>